<evidence type="ECO:0000313" key="3">
    <source>
        <dbReference type="RefSeq" id="XP_009779565.1"/>
    </source>
</evidence>
<dbReference type="InterPro" id="IPR044730">
    <property type="entry name" value="RNase_H-like_dom_plant"/>
</dbReference>
<dbReference type="CDD" id="cd06222">
    <property type="entry name" value="RNase_H_like"/>
    <property type="match status" value="1"/>
</dbReference>
<dbReference type="InterPro" id="IPR012337">
    <property type="entry name" value="RNaseH-like_sf"/>
</dbReference>
<dbReference type="GeneID" id="104228735"/>
<dbReference type="eggNOG" id="KOG1075">
    <property type="taxonomic scope" value="Eukaryota"/>
</dbReference>
<dbReference type="SUPFAM" id="SSF53098">
    <property type="entry name" value="Ribonuclease H-like"/>
    <property type="match status" value="1"/>
</dbReference>
<dbReference type="PANTHER" id="PTHR47723">
    <property type="entry name" value="OS05G0353850 PROTEIN"/>
    <property type="match status" value="1"/>
</dbReference>
<dbReference type="KEGG" id="nsy:104228735"/>
<reference evidence="3" key="2">
    <citation type="submission" date="2025-08" db="UniProtKB">
        <authorList>
            <consortium name="RefSeq"/>
        </authorList>
    </citation>
    <scope>IDENTIFICATION</scope>
    <source>
        <tissue evidence="3">Leaf</tissue>
    </source>
</reference>
<dbReference type="Gene3D" id="3.30.420.10">
    <property type="entry name" value="Ribonuclease H-like superfamily/Ribonuclease H"/>
    <property type="match status" value="1"/>
</dbReference>
<dbReference type="InterPro" id="IPR002156">
    <property type="entry name" value="RNaseH_domain"/>
</dbReference>
<organism evidence="2 3">
    <name type="scientific">Nicotiana sylvestris</name>
    <name type="common">Wood tobacco</name>
    <name type="synonym">South American tobacco</name>
    <dbReference type="NCBI Taxonomy" id="4096"/>
    <lineage>
        <taxon>Eukaryota</taxon>
        <taxon>Viridiplantae</taxon>
        <taxon>Streptophyta</taxon>
        <taxon>Embryophyta</taxon>
        <taxon>Tracheophyta</taxon>
        <taxon>Spermatophyta</taxon>
        <taxon>Magnoliopsida</taxon>
        <taxon>eudicotyledons</taxon>
        <taxon>Gunneridae</taxon>
        <taxon>Pentapetalae</taxon>
        <taxon>asterids</taxon>
        <taxon>lamiids</taxon>
        <taxon>Solanales</taxon>
        <taxon>Solanaceae</taxon>
        <taxon>Nicotianoideae</taxon>
        <taxon>Nicotianeae</taxon>
        <taxon>Nicotiana</taxon>
    </lineage>
</organism>
<dbReference type="AlphaFoldDB" id="A0A1U7WZC4"/>
<dbReference type="InterPro" id="IPR026960">
    <property type="entry name" value="RVT-Znf"/>
</dbReference>
<dbReference type="GO" id="GO:0004523">
    <property type="term" value="F:RNA-DNA hybrid ribonuclease activity"/>
    <property type="evidence" value="ECO:0007669"/>
    <property type="project" value="InterPro"/>
</dbReference>
<dbReference type="Proteomes" id="UP000189701">
    <property type="component" value="Unplaced"/>
</dbReference>
<dbReference type="GO" id="GO:0003676">
    <property type="term" value="F:nucleic acid binding"/>
    <property type="evidence" value="ECO:0007669"/>
    <property type="project" value="InterPro"/>
</dbReference>
<dbReference type="InterPro" id="IPR053151">
    <property type="entry name" value="RNase_H-like"/>
</dbReference>
<gene>
    <name evidence="3" type="primary">LOC104228735</name>
</gene>
<name>A0A1U7WZC4_NICSY</name>
<protein>
    <submittedName>
        <fullName evidence="3">Uncharacterized protein LOC104228735</fullName>
    </submittedName>
</protein>
<accession>A0A1U7WZC4</accession>
<feature type="domain" description="RNase H type-1" evidence="1">
    <location>
        <begin position="208"/>
        <end position="337"/>
    </location>
</feature>
<sequence length="374" mass="43621">MGSSLFWYDNWTGLGELYFIVPQDFGIDESINNVMNVVEEGGWNVNKLLESLPEEYVSHIMENIKPPVVNDKLDIPYWMLEPRGHFSLKSAWEYLRRRDEPREAYKKICVWKAKLPLDDFMRRLGYIMPSKCWYCTQPEEETLHHLFFSSDTARNVWRYFLLRVGINMQGLTMHQAITKCWKIKDLLTVMENHTARLKVDKVIWEFPDAGWLKVNTDGASRGNPSRSVVGYCVRDEYGDVVAVVGKEIHETTNTEAEAIAIVEALRFYRMQHFPQVCVKTDSMLMKKIMEGVWKPPWSIAEHVEEIMQLLNGGNYVVSHIYREGNKLTDHIANYALDVGDIKCQDFWQLDVQGRNIVNKDKLQCPYLMVKVPRS</sequence>
<dbReference type="Pfam" id="PF13456">
    <property type="entry name" value="RVT_3"/>
    <property type="match status" value="1"/>
</dbReference>
<dbReference type="OrthoDB" id="1304844at2759"/>
<dbReference type="PROSITE" id="PS50879">
    <property type="entry name" value="RNASE_H_1"/>
    <property type="match status" value="1"/>
</dbReference>
<dbReference type="PANTHER" id="PTHR47723:SF24">
    <property type="entry name" value="RNASE H TYPE-1 DOMAIN-CONTAINING PROTEIN"/>
    <property type="match status" value="1"/>
</dbReference>
<reference evidence="2" key="1">
    <citation type="journal article" date="2013" name="Genome Biol.">
        <title>Reference genomes and transcriptomes of Nicotiana sylvestris and Nicotiana tomentosiformis.</title>
        <authorList>
            <person name="Sierro N."/>
            <person name="Battey J.N."/>
            <person name="Ouadi S."/>
            <person name="Bovet L."/>
            <person name="Goepfert S."/>
            <person name="Bakaher N."/>
            <person name="Peitsch M.C."/>
            <person name="Ivanov N.V."/>
        </authorList>
    </citation>
    <scope>NUCLEOTIDE SEQUENCE [LARGE SCALE GENOMIC DNA]</scope>
</reference>
<proteinExistence type="predicted"/>
<dbReference type="RefSeq" id="XP_009779565.1">
    <property type="nucleotide sequence ID" value="XM_009781263.1"/>
</dbReference>
<evidence type="ECO:0000313" key="2">
    <source>
        <dbReference type="Proteomes" id="UP000189701"/>
    </source>
</evidence>
<evidence type="ECO:0000259" key="1">
    <source>
        <dbReference type="PROSITE" id="PS50879"/>
    </source>
</evidence>
<dbReference type="InterPro" id="IPR036397">
    <property type="entry name" value="RNaseH_sf"/>
</dbReference>
<dbReference type="Pfam" id="PF13966">
    <property type="entry name" value="zf-RVT"/>
    <property type="match status" value="1"/>
</dbReference>
<keyword evidence="2" id="KW-1185">Reference proteome</keyword>